<sequence length="349" mass="38887">MTNSEGKYRAQSYRFDTSSASTSTIPDRDEHALWFADGNVVVVAQDTYFRVHQGVLALNSPIFRDILGDIDYAQVRSGKLGVTIDRDETGADGTVIRLSDSAHDFEHLLRIFYQGFDYLNTTRPDDFADLAAAARLAHKYDISRVLNEATARLQQLFPPSFEAWDANAKIRASKRFRPEDAIEAVNLCRALGRRDGGDDMLPAALYLCSQLEPGKLLRGHRRADKTLEKLDMDDVELCLDLKKTFVENAADMAVKLHAGNVSENCRGGFWKNTCRSLLAQVRQGSMMSMVFKDALGGDPLGESLRKGINAMEEVGLCASCATMLRNRERDLRKAFWEKLPGLVGVKVEA</sequence>
<dbReference type="InterPro" id="IPR011333">
    <property type="entry name" value="SKP1/BTB/POZ_sf"/>
</dbReference>
<evidence type="ECO:0000259" key="1">
    <source>
        <dbReference type="PROSITE" id="PS50097"/>
    </source>
</evidence>
<dbReference type="InterPro" id="IPR000210">
    <property type="entry name" value="BTB/POZ_dom"/>
</dbReference>
<dbReference type="EMBL" id="ML143431">
    <property type="protein sequence ID" value="TBU27552.1"/>
    <property type="molecule type" value="Genomic_DNA"/>
</dbReference>
<accession>A0A4Q9MMH7</accession>
<gene>
    <name evidence="2" type="ORF">BD311DRAFT_866065</name>
</gene>
<dbReference type="AlphaFoldDB" id="A0A4Q9MMH7"/>
<name>A0A4Q9MMH7_9APHY</name>
<proteinExistence type="predicted"/>
<reference evidence="2" key="1">
    <citation type="submission" date="2019-01" db="EMBL/GenBank/DDBJ databases">
        <title>Draft genome sequences of three monokaryotic isolates of the white-rot basidiomycete fungus Dichomitus squalens.</title>
        <authorList>
            <consortium name="DOE Joint Genome Institute"/>
            <person name="Lopez S.C."/>
            <person name="Andreopoulos B."/>
            <person name="Pangilinan J."/>
            <person name="Lipzen A."/>
            <person name="Riley R."/>
            <person name="Ahrendt S."/>
            <person name="Ng V."/>
            <person name="Barry K."/>
            <person name="Daum C."/>
            <person name="Grigoriev I.V."/>
            <person name="Hilden K.S."/>
            <person name="Makela M.R."/>
            <person name="de Vries R.P."/>
        </authorList>
    </citation>
    <scope>NUCLEOTIDE SEQUENCE [LARGE SCALE GENOMIC DNA]</scope>
    <source>
        <strain evidence="2">OM18370.1</strain>
    </source>
</reference>
<dbReference type="SMART" id="SM00225">
    <property type="entry name" value="BTB"/>
    <property type="match status" value="1"/>
</dbReference>
<feature type="domain" description="BTB" evidence="1">
    <location>
        <begin position="38"/>
        <end position="121"/>
    </location>
</feature>
<dbReference type="Gene3D" id="3.30.710.10">
    <property type="entry name" value="Potassium Channel Kv1.1, Chain A"/>
    <property type="match status" value="1"/>
</dbReference>
<protein>
    <recommendedName>
        <fullName evidence="1">BTB domain-containing protein</fullName>
    </recommendedName>
</protein>
<dbReference type="PROSITE" id="PS50097">
    <property type="entry name" value="BTB"/>
    <property type="match status" value="1"/>
</dbReference>
<dbReference type="Proteomes" id="UP000292957">
    <property type="component" value="Unassembled WGS sequence"/>
</dbReference>
<dbReference type="CDD" id="cd18186">
    <property type="entry name" value="BTB_POZ_ZBTB_KLHL-like"/>
    <property type="match status" value="1"/>
</dbReference>
<dbReference type="OrthoDB" id="2756054at2759"/>
<dbReference type="SUPFAM" id="SSF54695">
    <property type="entry name" value="POZ domain"/>
    <property type="match status" value="1"/>
</dbReference>
<organism evidence="2">
    <name type="scientific">Dichomitus squalens</name>
    <dbReference type="NCBI Taxonomy" id="114155"/>
    <lineage>
        <taxon>Eukaryota</taxon>
        <taxon>Fungi</taxon>
        <taxon>Dikarya</taxon>
        <taxon>Basidiomycota</taxon>
        <taxon>Agaricomycotina</taxon>
        <taxon>Agaricomycetes</taxon>
        <taxon>Polyporales</taxon>
        <taxon>Polyporaceae</taxon>
        <taxon>Dichomitus</taxon>
    </lineage>
</organism>
<dbReference type="Pfam" id="PF00651">
    <property type="entry name" value="BTB"/>
    <property type="match status" value="1"/>
</dbReference>
<evidence type="ECO:0000313" key="2">
    <source>
        <dbReference type="EMBL" id="TBU27552.1"/>
    </source>
</evidence>